<reference evidence="2 3" key="1">
    <citation type="submission" date="2020-01" db="EMBL/GenBank/DDBJ databases">
        <title>The possibility of degradation of plastic by Microbulbifer hydrolyticus IRE-31.</title>
        <authorList>
            <person name="Liu L."/>
        </authorList>
    </citation>
    <scope>NUCLEOTIDE SEQUENCE [LARGE SCALE GENOMIC DNA]</scope>
    <source>
        <strain evidence="2 3">IRE-31</strain>
    </source>
</reference>
<evidence type="ECO:0000313" key="4">
    <source>
        <dbReference type="Proteomes" id="UP000563601"/>
    </source>
</evidence>
<dbReference type="SMART" id="SM00855">
    <property type="entry name" value="PGAM"/>
    <property type="match status" value="1"/>
</dbReference>
<dbReference type="CDD" id="cd07067">
    <property type="entry name" value="HP_PGM_like"/>
    <property type="match status" value="1"/>
</dbReference>
<dbReference type="Pfam" id="PF00300">
    <property type="entry name" value="His_Phos_1"/>
    <property type="match status" value="1"/>
</dbReference>
<dbReference type="Gene3D" id="3.40.50.1240">
    <property type="entry name" value="Phosphoglycerate mutase-like"/>
    <property type="match status" value="1"/>
</dbReference>
<evidence type="ECO:0000313" key="1">
    <source>
        <dbReference type="EMBL" id="MBB5210810.1"/>
    </source>
</evidence>
<dbReference type="PANTHER" id="PTHR48100">
    <property type="entry name" value="BROAD-SPECIFICITY PHOSPHATASE YOR283W-RELATED"/>
    <property type="match status" value="1"/>
</dbReference>
<dbReference type="EMBL" id="JACHHR010000001">
    <property type="protein sequence ID" value="MBB5210810.1"/>
    <property type="molecule type" value="Genomic_DNA"/>
</dbReference>
<accession>A0A6P1TAF1</accession>
<dbReference type="AlphaFoldDB" id="A0A6P1TAF1"/>
<dbReference type="GO" id="GO:0005737">
    <property type="term" value="C:cytoplasm"/>
    <property type="evidence" value="ECO:0007669"/>
    <property type="project" value="TreeGrafter"/>
</dbReference>
<protein>
    <submittedName>
        <fullName evidence="1">Broad specificity phosphatase PhoE</fullName>
    </submittedName>
</protein>
<keyword evidence="3" id="KW-1185">Reference proteome</keyword>
<sequence length="198" mass="21971">MHQIILVRHGEAAKSGADADPGLTEQGQQEAEALIPELDKRFPGGTGVRLVSSPKSRAMQTAIPIATHWGKEIHETADVIEIPSPQGMPLEERGAWIRQLLHNSWDSLSPAQDQWRDRLMRYLLTLDSGAAAASTHTTLIFCHFMVINSVVATLRNDAKVAQFFPDYTSLTHLNLHAKTLTLVELGRERNGKGEHRIQ</sequence>
<dbReference type="EMBL" id="CP047491">
    <property type="protein sequence ID" value="QHQ38751.1"/>
    <property type="molecule type" value="Genomic_DNA"/>
</dbReference>
<dbReference type="Proteomes" id="UP000464675">
    <property type="component" value="Chromosome"/>
</dbReference>
<dbReference type="RefSeq" id="WP_161858079.1">
    <property type="nucleotide sequence ID" value="NZ_CP047491.1"/>
</dbReference>
<dbReference type="InterPro" id="IPR029033">
    <property type="entry name" value="His_PPase_superfam"/>
</dbReference>
<name>A0A6P1TAF1_9GAMM</name>
<reference evidence="1 4" key="2">
    <citation type="submission" date="2020-08" db="EMBL/GenBank/DDBJ databases">
        <title>Genomic Encyclopedia of Type Strains, Phase IV (KMG-IV): sequencing the most valuable type-strain genomes for metagenomic binning, comparative biology and taxonomic classification.</title>
        <authorList>
            <person name="Goeker M."/>
        </authorList>
    </citation>
    <scope>NUCLEOTIDE SEQUENCE [LARGE SCALE GENOMIC DNA]</scope>
    <source>
        <strain evidence="1 4">DSM 11525</strain>
    </source>
</reference>
<dbReference type="GO" id="GO:0016791">
    <property type="term" value="F:phosphatase activity"/>
    <property type="evidence" value="ECO:0007669"/>
    <property type="project" value="TreeGrafter"/>
</dbReference>
<dbReference type="PANTHER" id="PTHR48100:SF1">
    <property type="entry name" value="HISTIDINE PHOSPHATASE FAMILY PROTEIN-RELATED"/>
    <property type="match status" value="1"/>
</dbReference>
<evidence type="ECO:0000313" key="2">
    <source>
        <dbReference type="EMBL" id="QHQ38751.1"/>
    </source>
</evidence>
<dbReference type="OrthoDB" id="5729189at2"/>
<dbReference type="SUPFAM" id="SSF53254">
    <property type="entry name" value="Phosphoglycerate mutase-like"/>
    <property type="match status" value="1"/>
</dbReference>
<dbReference type="Proteomes" id="UP000563601">
    <property type="component" value="Unassembled WGS sequence"/>
</dbReference>
<evidence type="ECO:0000313" key="3">
    <source>
        <dbReference type="Proteomes" id="UP000464675"/>
    </source>
</evidence>
<dbReference type="InterPro" id="IPR050275">
    <property type="entry name" value="PGM_Phosphatase"/>
</dbReference>
<gene>
    <name evidence="2" type="ORF">GTQ55_06965</name>
    <name evidence="1" type="ORF">HNQ53_000998</name>
</gene>
<dbReference type="InterPro" id="IPR013078">
    <property type="entry name" value="His_Pase_superF_clade-1"/>
</dbReference>
<organism evidence="1 4">
    <name type="scientific">Microbulbifer hydrolyticus</name>
    <dbReference type="NCBI Taxonomy" id="48074"/>
    <lineage>
        <taxon>Bacteria</taxon>
        <taxon>Pseudomonadati</taxon>
        <taxon>Pseudomonadota</taxon>
        <taxon>Gammaproteobacteria</taxon>
        <taxon>Cellvibrionales</taxon>
        <taxon>Microbulbiferaceae</taxon>
        <taxon>Microbulbifer</taxon>
    </lineage>
</organism>
<proteinExistence type="predicted"/>